<sequence length="155" mass="16283">MAVKWNKIYRGGVHRTTPETREVDAPATGTYLPGTAVTITTAAGGMTVQKGITGERDFWYLIGEQLHGSVDDNQVGGGSSMRLYTPRSADLMAGRMAAGVAIVDDAPLAIDADGRFALAVADGPIHAYIDAPAKAFPGTTPTTSVLDQLVPIKIR</sequence>
<dbReference type="Proteomes" id="UP000216885">
    <property type="component" value="Unassembled WGS sequence"/>
</dbReference>
<gene>
    <name evidence="1" type="ORF">CAL20_09825</name>
</gene>
<keyword evidence="2" id="KW-1185">Reference proteome</keyword>
<proteinExistence type="predicted"/>
<organism evidence="1 2">
    <name type="scientific">Bordetella genomosp. 4</name>
    <dbReference type="NCBI Taxonomy" id="463044"/>
    <lineage>
        <taxon>Bacteria</taxon>
        <taxon>Pseudomonadati</taxon>
        <taxon>Pseudomonadota</taxon>
        <taxon>Betaproteobacteria</taxon>
        <taxon>Burkholderiales</taxon>
        <taxon>Alcaligenaceae</taxon>
        <taxon>Bordetella</taxon>
    </lineage>
</organism>
<comment type="caution">
    <text evidence="1">The sequence shown here is derived from an EMBL/GenBank/DDBJ whole genome shotgun (WGS) entry which is preliminary data.</text>
</comment>
<accession>A0A261U9X2</accession>
<protein>
    <submittedName>
        <fullName evidence="1">Uncharacterized protein</fullName>
    </submittedName>
</protein>
<name>A0A261U9X2_9BORD</name>
<evidence type="ECO:0000313" key="2">
    <source>
        <dbReference type="Proteomes" id="UP000216885"/>
    </source>
</evidence>
<evidence type="ECO:0000313" key="1">
    <source>
        <dbReference type="EMBL" id="OZI57663.1"/>
    </source>
</evidence>
<reference evidence="1 2" key="1">
    <citation type="submission" date="2017-05" db="EMBL/GenBank/DDBJ databases">
        <title>Complete and WGS of Bordetella genogroups.</title>
        <authorList>
            <person name="Spilker T."/>
            <person name="LiPuma J."/>
        </authorList>
    </citation>
    <scope>NUCLEOTIDE SEQUENCE [LARGE SCALE GENOMIC DNA]</scope>
    <source>
        <strain evidence="1 2">AU9919</strain>
    </source>
</reference>
<dbReference type="EMBL" id="NEVQ01000012">
    <property type="protein sequence ID" value="OZI57663.1"/>
    <property type="molecule type" value="Genomic_DNA"/>
</dbReference>
<dbReference type="AlphaFoldDB" id="A0A261U9X2"/>
<dbReference type="RefSeq" id="WP_094837730.1">
    <property type="nucleotide sequence ID" value="NZ_NEVQ01000012.1"/>
</dbReference>